<accession>B4FM20</accession>
<sequence>MCDLFSSPVLPLLLPWPPRPLLLPAGRGPSHGVLEPQLGLLPSAIPSLSVHAPLAPARISLQLTDPLPCRGGRPLLLGFSGARDLPAKSLHRWSPRRVRWSPCVLGRGAPYSRSRLVRALQAPFGVVPCSAFTASASSFVCGRASAPSRHPALVLEKNPKRIGMPSSASNGSCGADKSTSSFVSSSGLQLVFMPKTNNPRRLGVKGNKSVRCRRILDVDGEEVRFDAALTMCSVKC</sequence>
<name>B4FM20_MAIZE</name>
<protein>
    <submittedName>
        <fullName evidence="1">Uncharacterized protein</fullName>
    </submittedName>
</protein>
<dbReference type="KEGG" id="zma:100217222"/>
<organism evidence="1">
    <name type="scientific">Zea mays</name>
    <name type="common">Maize</name>
    <dbReference type="NCBI Taxonomy" id="4577"/>
    <lineage>
        <taxon>Eukaryota</taxon>
        <taxon>Viridiplantae</taxon>
        <taxon>Streptophyta</taxon>
        <taxon>Embryophyta</taxon>
        <taxon>Tracheophyta</taxon>
        <taxon>Spermatophyta</taxon>
        <taxon>Magnoliopsida</taxon>
        <taxon>Liliopsida</taxon>
        <taxon>Poales</taxon>
        <taxon>Poaceae</taxon>
        <taxon>PACMAD clade</taxon>
        <taxon>Panicoideae</taxon>
        <taxon>Andropogonodae</taxon>
        <taxon>Andropogoneae</taxon>
        <taxon>Tripsacinae</taxon>
        <taxon>Zea</taxon>
    </lineage>
</organism>
<proteinExistence type="evidence at transcript level"/>
<evidence type="ECO:0000313" key="1">
    <source>
        <dbReference type="EMBL" id="ACF83163.1"/>
    </source>
</evidence>
<dbReference type="GeneID" id="100217222"/>
<dbReference type="AlphaFoldDB" id="B4FM20"/>
<dbReference type="HOGENOM" id="CLU_1176910_0_0_1"/>
<dbReference type="EMBL" id="BT038158">
    <property type="protein sequence ID" value="ACF83163.1"/>
    <property type="molecule type" value="mRNA"/>
</dbReference>
<dbReference type="RefSeq" id="NP_001137050.1">
    <property type="nucleotide sequence ID" value="NM_001143578.1"/>
</dbReference>
<reference evidence="1" key="1">
    <citation type="journal article" date="2009" name="PLoS Genet.">
        <title>Sequencing, mapping, and analysis of 27,455 maize full-length cDNAs.</title>
        <authorList>
            <person name="Soderlund C."/>
            <person name="Descour A."/>
            <person name="Kudrna D."/>
            <person name="Bomhoff M."/>
            <person name="Boyd L."/>
            <person name="Currie J."/>
            <person name="Angelova A."/>
            <person name="Collura K."/>
            <person name="Wissotski M."/>
            <person name="Ashley E."/>
            <person name="Morrow D."/>
            <person name="Fernandes J."/>
            <person name="Walbot V."/>
            <person name="Yu Y."/>
        </authorList>
    </citation>
    <scope>NUCLEOTIDE SEQUENCE</scope>
    <source>
        <strain evidence="1">B73</strain>
    </source>
</reference>